<evidence type="ECO:0000313" key="3">
    <source>
        <dbReference type="Proteomes" id="UP000578077"/>
    </source>
</evidence>
<proteinExistence type="predicted"/>
<dbReference type="SUPFAM" id="SSF46785">
    <property type="entry name" value="Winged helix' DNA-binding domain"/>
    <property type="match status" value="1"/>
</dbReference>
<name>A0A841ED14_9ACTN</name>
<comment type="caution">
    <text evidence="2">The sequence shown here is derived from an EMBL/GenBank/DDBJ whole genome shotgun (WGS) entry which is preliminary data.</text>
</comment>
<keyword evidence="2" id="KW-0238">DNA-binding</keyword>
<dbReference type="EMBL" id="JACHLY010000001">
    <property type="protein sequence ID" value="MBB5998858.1"/>
    <property type="molecule type" value="Genomic_DNA"/>
</dbReference>
<gene>
    <name evidence="2" type="ORF">HNR25_002609</name>
</gene>
<protein>
    <submittedName>
        <fullName evidence="2">DNA-binding MarR family transcriptional regulator</fullName>
    </submittedName>
</protein>
<dbReference type="Gene3D" id="1.10.10.10">
    <property type="entry name" value="Winged helix-like DNA-binding domain superfamily/Winged helix DNA-binding domain"/>
    <property type="match status" value="1"/>
</dbReference>
<sequence>MVSGFPPPLLGRLSFLLGKLHLLTLEAEDEGLAQLDVGVKQHAALSVLVGEGPMTQQELGRRMGVDRTTVVGVVDALDERELVERRRSPADRRSNLLTVTASGHETEQRGRRLVADAEERVLDGLDGSDRDRLRELLGRALGGG</sequence>
<dbReference type="Proteomes" id="UP000578077">
    <property type="component" value="Unassembled WGS sequence"/>
</dbReference>
<dbReference type="GO" id="GO:0006950">
    <property type="term" value="P:response to stress"/>
    <property type="evidence" value="ECO:0007669"/>
    <property type="project" value="TreeGrafter"/>
</dbReference>
<dbReference type="InterPro" id="IPR036390">
    <property type="entry name" value="WH_DNA-bd_sf"/>
</dbReference>
<dbReference type="GO" id="GO:0003677">
    <property type="term" value="F:DNA binding"/>
    <property type="evidence" value="ECO:0007669"/>
    <property type="project" value="UniProtKB-KW"/>
</dbReference>
<dbReference type="SMART" id="SM00347">
    <property type="entry name" value="HTH_MARR"/>
    <property type="match status" value="1"/>
</dbReference>
<reference evidence="2 3" key="1">
    <citation type="submission" date="2020-08" db="EMBL/GenBank/DDBJ databases">
        <title>Sequencing the genomes of 1000 actinobacteria strains.</title>
        <authorList>
            <person name="Klenk H.-P."/>
        </authorList>
    </citation>
    <scope>NUCLEOTIDE SEQUENCE [LARGE SCALE GENOMIC DNA]</scope>
    <source>
        <strain evidence="2 3">DSM 44593</strain>
    </source>
</reference>
<dbReference type="RefSeq" id="WP_184635395.1">
    <property type="nucleotide sequence ID" value="NZ_BAABKT010000043.1"/>
</dbReference>
<dbReference type="InterPro" id="IPR036388">
    <property type="entry name" value="WH-like_DNA-bd_sf"/>
</dbReference>
<dbReference type="InterPro" id="IPR039422">
    <property type="entry name" value="MarR/SlyA-like"/>
</dbReference>
<dbReference type="PRINTS" id="PR00598">
    <property type="entry name" value="HTHMARR"/>
</dbReference>
<dbReference type="GO" id="GO:0003700">
    <property type="term" value="F:DNA-binding transcription factor activity"/>
    <property type="evidence" value="ECO:0007669"/>
    <property type="project" value="InterPro"/>
</dbReference>
<evidence type="ECO:0000259" key="1">
    <source>
        <dbReference type="PROSITE" id="PS50995"/>
    </source>
</evidence>
<dbReference type="Pfam" id="PF12802">
    <property type="entry name" value="MarR_2"/>
    <property type="match status" value="1"/>
</dbReference>
<dbReference type="AlphaFoldDB" id="A0A841ED14"/>
<accession>A0A841ED14</accession>
<evidence type="ECO:0000313" key="2">
    <source>
        <dbReference type="EMBL" id="MBB5998858.1"/>
    </source>
</evidence>
<dbReference type="PANTHER" id="PTHR33164:SF43">
    <property type="entry name" value="HTH-TYPE TRANSCRIPTIONAL REPRESSOR YETL"/>
    <property type="match status" value="1"/>
</dbReference>
<keyword evidence="3" id="KW-1185">Reference proteome</keyword>
<feature type="domain" description="HTH marR-type" evidence="1">
    <location>
        <begin position="6"/>
        <end position="142"/>
    </location>
</feature>
<dbReference type="PROSITE" id="PS50995">
    <property type="entry name" value="HTH_MARR_2"/>
    <property type="match status" value="1"/>
</dbReference>
<dbReference type="InterPro" id="IPR000835">
    <property type="entry name" value="HTH_MarR-typ"/>
</dbReference>
<organism evidence="2 3">
    <name type="scientific">Streptomonospora salina</name>
    <dbReference type="NCBI Taxonomy" id="104205"/>
    <lineage>
        <taxon>Bacteria</taxon>
        <taxon>Bacillati</taxon>
        <taxon>Actinomycetota</taxon>
        <taxon>Actinomycetes</taxon>
        <taxon>Streptosporangiales</taxon>
        <taxon>Nocardiopsidaceae</taxon>
        <taxon>Streptomonospora</taxon>
    </lineage>
</organism>
<dbReference type="PANTHER" id="PTHR33164">
    <property type="entry name" value="TRANSCRIPTIONAL REGULATOR, MARR FAMILY"/>
    <property type="match status" value="1"/>
</dbReference>